<dbReference type="EMBL" id="JADINB010000099">
    <property type="protein sequence ID" value="MBO8429164.1"/>
    <property type="molecule type" value="Genomic_DNA"/>
</dbReference>
<name>A0A9D9DQ50_9BACT</name>
<feature type="domain" description="tRNA/rRNA methyltransferase SpoU type" evidence="3">
    <location>
        <begin position="26"/>
        <end position="169"/>
    </location>
</feature>
<dbReference type="InterPro" id="IPR029028">
    <property type="entry name" value="Alpha/beta_knot_MTases"/>
</dbReference>
<gene>
    <name evidence="4" type="ORF">IAC68_04440</name>
</gene>
<dbReference type="GO" id="GO:0003723">
    <property type="term" value="F:RNA binding"/>
    <property type="evidence" value="ECO:0007669"/>
    <property type="project" value="InterPro"/>
</dbReference>
<dbReference type="PANTHER" id="PTHR46429">
    <property type="entry name" value="23S RRNA (GUANOSINE-2'-O-)-METHYLTRANSFERASE RLMB"/>
    <property type="match status" value="1"/>
</dbReference>
<dbReference type="AlphaFoldDB" id="A0A9D9DQ50"/>
<evidence type="ECO:0000313" key="4">
    <source>
        <dbReference type="EMBL" id="MBO8429164.1"/>
    </source>
</evidence>
<dbReference type="GO" id="GO:0006396">
    <property type="term" value="P:RNA processing"/>
    <property type="evidence" value="ECO:0007669"/>
    <property type="project" value="InterPro"/>
</dbReference>
<reference evidence="4" key="2">
    <citation type="journal article" date="2021" name="PeerJ">
        <title>Extensive microbial diversity within the chicken gut microbiome revealed by metagenomics and culture.</title>
        <authorList>
            <person name="Gilroy R."/>
            <person name="Ravi A."/>
            <person name="Getino M."/>
            <person name="Pursley I."/>
            <person name="Horton D.L."/>
            <person name="Alikhan N.F."/>
            <person name="Baker D."/>
            <person name="Gharbi K."/>
            <person name="Hall N."/>
            <person name="Watson M."/>
            <person name="Adriaenssens E.M."/>
            <person name="Foster-Nyarko E."/>
            <person name="Jarju S."/>
            <person name="Secka A."/>
            <person name="Antonio M."/>
            <person name="Oren A."/>
            <person name="Chaudhuri R.R."/>
            <person name="La Ragione R."/>
            <person name="Hildebrand F."/>
            <person name="Pallen M.J."/>
        </authorList>
    </citation>
    <scope>NUCLEOTIDE SEQUENCE</scope>
    <source>
        <strain evidence="4">15467</strain>
    </source>
</reference>
<dbReference type="Proteomes" id="UP000823635">
    <property type="component" value="Unassembled WGS sequence"/>
</dbReference>
<proteinExistence type="predicted"/>
<dbReference type="InterPro" id="IPR004441">
    <property type="entry name" value="rRNA_MeTrfase_TrmH"/>
</dbReference>
<dbReference type="GO" id="GO:0032259">
    <property type="term" value="P:methylation"/>
    <property type="evidence" value="ECO:0007669"/>
    <property type="project" value="UniProtKB-KW"/>
</dbReference>
<dbReference type="InterPro" id="IPR029026">
    <property type="entry name" value="tRNA_m1G_MTases_N"/>
</dbReference>
<protein>
    <submittedName>
        <fullName evidence="4">RNA methyltransferase</fullName>
    </submittedName>
</protein>
<dbReference type="CDD" id="cd18097">
    <property type="entry name" value="SpoU-like"/>
    <property type="match status" value="1"/>
</dbReference>
<keyword evidence="1 4" id="KW-0489">Methyltransferase</keyword>
<dbReference type="GO" id="GO:0005829">
    <property type="term" value="C:cytosol"/>
    <property type="evidence" value="ECO:0007669"/>
    <property type="project" value="TreeGrafter"/>
</dbReference>
<evidence type="ECO:0000259" key="3">
    <source>
        <dbReference type="Pfam" id="PF00588"/>
    </source>
</evidence>
<dbReference type="PANTHER" id="PTHR46429:SF1">
    <property type="entry name" value="23S RRNA (GUANOSINE-2'-O-)-METHYLTRANSFERASE RLMB"/>
    <property type="match status" value="1"/>
</dbReference>
<dbReference type="InterPro" id="IPR001537">
    <property type="entry name" value="SpoU_MeTrfase"/>
</dbReference>
<evidence type="ECO:0000313" key="5">
    <source>
        <dbReference type="Proteomes" id="UP000823635"/>
    </source>
</evidence>
<accession>A0A9D9DQ50</accession>
<reference evidence="4" key="1">
    <citation type="submission" date="2020-10" db="EMBL/GenBank/DDBJ databases">
        <authorList>
            <person name="Gilroy R."/>
        </authorList>
    </citation>
    <scope>NUCLEOTIDE SEQUENCE</scope>
    <source>
        <strain evidence="4">15467</strain>
    </source>
</reference>
<dbReference type="GO" id="GO:0008173">
    <property type="term" value="F:RNA methyltransferase activity"/>
    <property type="evidence" value="ECO:0007669"/>
    <property type="project" value="InterPro"/>
</dbReference>
<keyword evidence="2" id="KW-0808">Transferase</keyword>
<sequence length="180" mass="20140">MFRKLRNDELHRLSAQEFKDAEKLPVTVVLDNVRSSHNVGSAFRTADSFLIEKICLCGICAVPPAPEIHKSALGAEFSVDWEYFKETADAVASLKEQGYRIVSVEQAENSVWLQEIAPKKGERYALVFGNEVKGVQQSVVDMSDEVVEIPQWGTKHSLNVSVSVGVVLWEYSKKIALCRK</sequence>
<dbReference type="Gene3D" id="3.40.1280.10">
    <property type="match status" value="1"/>
</dbReference>
<dbReference type="SUPFAM" id="SSF75217">
    <property type="entry name" value="alpha/beta knot"/>
    <property type="match status" value="1"/>
</dbReference>
<evidence type="ECO:0000256" key="2">
    <source>
        <dbReference type="ARBA" id="ARBA00022679"/>
    </source>
</evidence>
<evidence type="ECO:0000256" key="1">
    <source>
        <dbReference type="ARBA" id="ARBA00022603"/>
    </source>
</evidence>
<comment type="caution">
    <text evidence="4">The sequence shown here is derived from an EMBL/GenBank/DDBJ whole genome shotgun (WGS) entry which is preliminary data.</text>
</comment>
<dbReference type="Pfam" id="PF00588">
    <property type="entry name" value="SpoU_methylase"/>
    <property type="match status" value="1"/>
</dbReference>
<organism evidence="4 5">
    <name type="scientific">Candidatus Egerieousia excrementavium</name>
    <dbReference type="NCBI Taxonomy" id="2840778"/>
    <lineage>
        <taxon>Bacteria</taxon>
        <taxon>Pseudomonadati</taxon>
        <taxon>Bacteroidota</taxon>
        <taxon>Bacteroidia</taxon>
        <taxon>Bacteroidales</taxon>
        <taxon>Candidatus Egerieousia</taxon>
    </lineage>
</organism>